<organism evidence="1 2">
    <name type="scientific">Sphingobacterium thalpophilum</name>
    <dbReference type="NCBI Taxonomy" id="259"/>
    <lineage>
        <taxon>Bacteria</taxon>
        <taxon>Pseudomonadati</taxon>
        <taxon>Bacteroidota</taxon>
        <taxon>Sphingobacteriia</taxon>
        <taxon>Sphingobacteriales</taxon>
        <taxon>Sphingobacteriaceae</taxon>
        <taxon>Sphingobacterium</taxon>
    </lineage>
</organism>
<protein>
    <submittedName>
        <fullName evidence="1">CocE/NonD family hydrolase</fullName>
    </submittedName>
</protein>
<gene>
    <name evidence="1" type="ORF">AACH28_18505</name>
</gene>
<evidence type="ECO:0000313" key="2">
    <source>
        <dbReference type="Proteomes" id="UP001485301"/>
    </source>
</evidence>
<keyword evidence="2" id="KW-1185">Reference proteome</keyword>
<keyword evidence="1" id="KW-0378">Hydrolase</keyword>
<name>A0ACD5BYK3_9SPHI</name>
<reference evidence="1" key="1">
    <citation type="submission" date="2024-04" db="EMBL/GenBank/DDBJ databases">
        <title>Complete genome sequence of Sphingobacterium thalpophiium BAA-1094.</title>
        <authorList>
            <person name="Adaikpoh B.I."/>
        </authorList>
    </citation>
    <scope>NUCLEOTIDE SEQUENCE</scope>
    <source>
        <strain evidence="1">BAA-1094</strain>
    </source>
</reference>
<sequence length="615" mass="70007">MRLHLLLALTGLILSLGLRAQNTAQDSIYVYAHYTKQEIYIPMRDGNKLYTAIYTPRDTAKSYPIMMTRTPYSIAPYGEQNFRIPIGPSMEFAKEKFIFVYQDVRGKYKSEGDFIANRPYTDTPGAVNESTDTYDTIDWLVKHLKSNGKVGIWGISSPGMYASMALIDSHPALWAVSPQAPVTDWFLGDDRHHNGAFMLMGSFSFLSSFGKKRDSIGSKGPAGFSNYGTDQAYSFFLKAGALANLNEQYLKGESILWNEMMSHPNYDDYWTSRAFLSRIRELKPQVLVVGGWFDQEDLYGPLKTYQALQKIAPDRVKLVMGPWYHGSWSRGSGRQLDSLDFGQNTASYYRKEIELPFFVSHLKGQGKDALAAATVFVTGENSWSSHQTWPVAEVRSQPLFFTADRKLSLKPAPKSASPYVSYISDPSKPVPYTREKTVLRGYKYMYEDQFFAAQRPDVLVFETEVLEQDVKLMGNIKANLFVSSTGSDADFVVKLIDVHPYKKGDKLSDCQCLIRGEVMRAKYRKSFAHPEAMKPNRVEEVRFDMQDAAHVFKKGHKIMVQIQSSWFPLVDRNPQQFMNIYDAADKDFKTQEHRIYCQGQYASFISLPIVTSHEN</sequence>
<accession>A0ACD5BYK3</accession>
<dbReference type="EMBL" id="CP151087">
    <property type="protein sequence ID" value="WZN54619.1"/>
    <property type="molecule type" value="Genomic_DNA"/>
</dbReference>
<evidence type="ECO:0000313" key="1">
    <source>
        <dbReference type="EMBL" id="WZN54619.1"/>
    </source>
</evidence>
<proteinExistence type="predicted"/>
<dbReference type="Proteomes" id="UP001485301">
    <property type="component" value="Chromosome"/>
</dbReference>